<evidence type="ECO:0000313" key="5">
    <source>
        <dbReference type="EMBL" id="EPS67623.1"/>
    </source>
</evidence>
<keyword evidence="6" id="KW-1185">Reference proteome</keyword>
<dbReference type="AlphaFoldDB" id="S8DWN7"/>
<dbReference type="Pfam" id="PF14389">
    <property type="entry name" value="Lzipper-MIP1"/>
    <property type="match status" value="1"/>
</dbReference>
<dbReference type="PANTHER" id="PTHR46248">
    <property type="entry name" value="EXPRESSED PROTEIN"/>
    <property type="match status" value="1"/>
</dbReference>
<feature type="region of interest" description="Disordered" evidence="2">
    <location>
        <begin position="164"/>
        <end position="210"/>
    </location>
</feature>
<feature type="coiled-coil region" evidence="1">
    <location>
        <begin position="72"/>
        <end position="99"/>
    </location>
</feature>
<organism evidence="5 6">
    <name type="scientific">Genlisea aurea</name>
    <dbReference type="NCBI Taxonomy" id="192259"/>
    <lineage>
        <taxon>Eukaryota</taxon>
        <taxon>Viridiplantae</taxon>
        <taxon>Streptophyta</taxon>
        <taxon>Embryophyta</taxon>
        <taxon>Tracheophyta</taxon>
        <taxon>Spermatophyta</taxon>
        <taxon>Magnoliopsida</taxon>
        <taxon>eudicotyledons</taxon>
        <taxon>Gunneridae</taxon>
        <taxon>Pentapetalae</taxon>
        <taxon>asterids</taxon>
        <taxon>lamiids</taxon>
        <taxon>Lamiales</taxon>
        <taxon>Lentibulariaceae</taxon>
        <taxon>Genlisea</taxon>
    </lineage>
</organism>
<feature type="non-terminal residue" evidence="5">
    <location>
        <position position="1"/>
    </location>
</feature>
<comment type="caution">
    <text evidence="5">The sequence shown here is derived from an EMBL/GenBank/DDBJ whole genome shotgun (WGS) entry which is preliminary data.</text>
</comment>
<sequence>KKATTPNGKQKKEELEREVAELRKVLAEEEKIHVFLKGFVHCRDEKPKNDRNIDDDGDDSGLFVPTFLPQKMKEILTELAMVESEITRLEFQIKHLRVEVKSRQRRDDKRPESFEPKTMHFINRAIRGDCSIRDIISAENEDGFPGHHKVVGGGSFRREREFLTRSTTISKPPSPVRDGRHSTSRRDSNIDSSSEFSPWGRISCPNSPQETIQRYTPNKLSESIMKCLIFIFLRLLRRSRVMESEKSSAPATRNTVLSLFQLRAETTNSTSKTSSSQQDPYGIFDSEGSVLRDIGPYKNLVRFSSSSLDLKCIQKSSSVPLFQKLRMLMEALEKVELKSLSDQQKLPFWINIYNACIMQEYLQHGVPSVCNQESMQATMKKATVNVAGETMNAAEIEHILRKSRDPVTKEQSRDEINNRPNPNIAFALCCGTRSSPAVRIYTSEGITAELERSKLEYLQAAIVVTRERRIGLPDLLCRSTATDLASGEESSVDGLAQQLPASGSLRKSIVECVKGGRTSNIVEKIPYDFEFQYLLSM</sequence>
<dbReference type="EMBL" id="AUSU01003019">
    <property type="protein sequence ID" value="EPS67623.1"/>
    <property type="molecule type" value="Genomic_DNA"/>
</dbReference>
<dbReference type="OrthoDB" id="418495at2759"/>
<evidence type="ECO:0000313" key="6">
    <source>
        <dbReference type="Proteomes" id="UP000015453"/>
    </source>
</evidence>
<protein>
    <recommendedName>
        <fullName evidence="7">DUF547 domain-containing protein</fullName>
    </recommendedName>
</protein>
<proteinExistence type="predicted"/>
<dbReference type="InterPro" id="IPR025757">
    <property type="entry name" value="MIP1_Leuzipper"/>
</dbReference>
<feature type="compositionally biased region" description="Basic and acidic residues" evidence="2">
    <location>
        <begin position="177"/>
        <end position="189"/>
    </location>
</feature>
<dbReference type="InterPro" id="IPR006869">
    <property type="entry name" value="DUF547"/>
</dbReference>
<dbReference type="Proteomes" id="UP000015453">
    <property type="component" value="Unassembled WGS sequence"/>
</dbReference>
<gene>
    <name evidence="5" type="ORF">M569_07153</name>
</gene>
<feature type="domain" description="Ternary complex factor MIP1 leucine-zipper" evidence="4">
    <location>
        <begin position="8"/>
        <end position="100"/>
    </location>
</feature>
<keyword evidence="1" id="KW-0175">Coiled coil</keyword>
<evidence type="ECO:0000256" key="1">
    <source>
        <dbReference type="SAM" id="Coils"/>
    </source>
</evidence>
<name>S8DWN7_9LAMI</name>
<evidence type="ECO:0000259" key="3">
    <source>
        <dbReference type="Pfam" id="PF04784"/>
    </source>
</evidence>
<evidence type="ECO:0000259" key="4">
    <source>
        <dbReference type="Pfam" id="PF14389"/>
    </source>
</evidence>
<dbReference type="PANTHER" id="PTHR46248:SF6">
    <property type="entry name" value="OS03G0859900 PROTEIN"/>
    <property type="match status" value="1"/>
</dbReference>
<feature type="non-terminal residue" evidence="5">
    <location>
        <position position="537"/>
    </location>
</feature>
<evidence type="ECO:0008006" key="7">
    <source>
        <dbReference type="Google" id="ProtNLM"/>
    </source>
</evidence>
<accession>S8DWN7</accession>
<feature type="domain" description="DUF547" evidence="3">
    <location>
        <begin position="338"/>
        <end position="458"/>
    </location>
</feature>
<reference evidence="5 6" key="1">
    <citation type="journal article" date="2013" name="BMC Genomics">
        <title>The miniature genome of a carnivorous plant Genlisea aurea contains a low number of genes and short non-coding sequences.</title>
        <authorList>
            <person name="Leushkin E.V."/>
            <person name="Sutormin R.A."/>
            <person name="Nabieva E.R."/>
            <person name="Penin A.A."/>
            <person name="Kondrashov A.S."/>
            <person name="Logacheva M.D."/>
        </authorList>
    </citation>
    <scope>NUCLEOTIDE SEQUENCE [LARGE SCALE GENOMIC DNA]</scope>
</reference>
<dbReference type="Pfam" id="PF04784">
    <property type="entry name" value="DUF547"/>
    <property type="match status" value="1"/>
</dbReference>
<evidence type="ECO:0000256" key="2">
    <source>
        <dbReference type="SAM" id="MobiDB-lite"/>
    </source>
</evidence>